<accession>X0V8Q9</accession>
<organism evidence="7">
    <name type="scientific">marine sediment metagenome</name>
    <dbReference type="NCBI Taxonomy" id="412755"/>
    <lineage>
        <taxon>unclassified sequences</taxon>
        <taxon>metagenomes</taxon>
        <taxon>ecological metagenomes</taxon>
    </lineage>
</organism>
<evidence type="ECO:0000256" key="1">
    <source>
        <dbReference type="ARBA" id="ARBA00004651"/>
    </source>
</evidence>
<evidence type="ECO:0000256" key="3">
    <source>
        <dbReference type="ARBA" id="ARBA00022692"/>
    </source>
</evidence>
<keyword evidence="2" id="KW-1003">Cell membrane</keyword>
<feature type="non-terminal residue" evidence="7">
    <location>
        <position position="263"/>
    </location>
</feature>
<keyword evidence="5" id="KW-0472">Membrane</keyword>
<proteinExistence type="predicted"/>
<dbReference type="Pfam" id="PF09924">
    <property type="entry name" value="LPG_synthase_C"/>
    <property type="match status" value="1"/>
</dbReference>
<name>X0V8Q9_9ZZZZ</name>
<dbReference type="PANTHER" id="PTHR34697">
    <property type="entry name" value="PHOSPHATIDYLGLYCEROL LYSYLTRANSFERASE"/>
    <property type="match status" value="1"/>
</dbReference>
<evidence type="ECO:0000313" key="7">
    <source>
        <dbReference type="EMBL" id="GAG07752.1"/>
    </source>
</evidence>
<dbReference type="GO" id="GO:0055091">
    <property type="term" value="P:phospholipid homeostasis"/>
    <property type="evidence" value="ECO:0007669"/>
    <property type="project" value="TreeGrafter"/>
</dbReference>
<keyword evidence="4" id="KW-1133">Transmembrane helix</keyword>
<comment type="caution">
    <text evidence="7">The sequence shown here is derived from an EMBL/GenBank/DDBJ whole genome shotgun (WGS) entry which is preliminary data.</text>
</comment>
<dbReference type="InterPro" id="IPR024320">
    <property type="entry name" value="LPG_synthase_C"/>
</dbReference>
<reference evidence="7" key="1">
    <citation type="journal article" date="2014" name="Front. Microbiol.">
        <title>High frequency of phylogenetically diverse reductive dehalogenase-homologous genes in deep subseafloor sedimentary metagenomes.</title>
        <authorList>
            <person name="Kawai M."/>
            <person name="Futagami T."/>
            <person name="Toyoda A."/>
            <person name="Takaki Y."/>
            <person name="Nishi S."/>
            <person name="Hori S."/>
            <person name="Arai W."/>
            <person name="Tsubouchi T."/>
            <person name="Morono Y."/>
            <person name="Uchiyama I."/>
            <person name="Ito T."/>
            <person name="Fujiyama A."/>
            <person name="Inagaki F."/>
            <person name="Takami H."/>
        </authorList>
    </citation>
    <scope>NUCLEOTIDE SEQUENCE</scope>
    <source>
        <strain evidence="7">Expedition CK06-06</strain>
    </source>
</reference>
<dbReference type="SUPFAM" id="SSF55729">
    <property type="entry name" value="Acyl-CoA N-acyltransferases (Nat)"/>
    <property type="match status" value="1"/>
</dbReference>
<evidence type="ECO:0000259" key="6">
    <source>
        <dbReference type="Pfam" id="PF09924"/>
    </source>
</evidence>
<dbReference type="AlphaFoldDB" id="X0V8Q9"/>
<feature type="domain" description="Phosphatidylglycerol lysyltransferase C-terminal" evidence="6">
    <location>
        <begin position="12"/>
        <end position="262"/>
    </location>
</feature>
<dbReference type="InterPro" id="IPR051211">
    <property type="entry name" value="PG_lysyltransferase"/>
</dbReference>
<evidence type="ECO:0000256" key="5">
    <source>
        <dbReference type="ARBA" id="ARBA00023136"/>
    </source>
</evidence>
<comment type="subcellular location">
    <subcellularLocation>
        <location evidence="1">Cell membrane</location>
        <topology evidence="1">Multi-pass membrane protein</topology>
    </subcellularLocation>
</comment>
<gene>
    <name evidence="7" type="ORF">S01H1_46412</name>
</gene>
<evidence type="ECO:0000256" key="4">
    <source>
        <dbReference type="ARBA" id="ARBA00022989"/>
    </source>
</evidence>
<dbReference type="InterPro" id="IPR016181">
    <property type="entry name" value="Acyl_CoA_acyltransferase"/>
</dbReference>
<dbReference type="GO" id="GO:0005886">
    <property type="term" value="C:plasma membrane"/>
    <property type="evidence" value="ECO:0007669"/>
    <property type="project" value="UniProtKB-SubCell"/>
</dbReference>
<feature type="non-terminal residue" evidence="7">
    <location>
        <position position="1"/>
    </location>
</feature>
<dbReference type="GO" id="GO:0016755">
    <property type="term" value="F:aminoacyltransferase activity"/>
    <property type="evidence" value="ECO:0007669"/>
    <property type="project" value="TreeGrafter"/>
</dbReference>
<evidence type="ECO:0000256" key="2">
    <source>
        <dbReference type="ARBA" id="ARBA00022475"/>
    </source>
</evidence>
<sequence>QARPIVELSACSNANLALLGDKQFLFHPEGDALLMYRSSGRSFIAMGDPLGNPARFEALAWSFRELCDLNSARCVFYEVGSSCLPVYIDLGLSFSKLGEEARVKLTEFDLASSKRAKLRHAISRSTRDGAEFAVVPAAEVPAILADLRRVSDEWLAAKRTQEKGFSLGFFDGDYMANFDCAVIRVAGEIVAFANLWVSAGKEELSIDLMRFGDAAPKGTMDALFTQIMLWGRERGYQWFSLGMAPLAGLEQHSLAPAWSKLGT</sequence>
<dbReference type="EMBL" id="BARS01029720">
    <property type="protein sequence ID" value="GAG07752.1"/>
    <property type="molecule type" value="Genomic_DNA"/>
</dbReference>
<dbReference type="PANTHER" id="PTHR34697:SF2">
    <property type="entry name" value="PHOSPHATIDYLGLYCEROL LYSYLTRANSFERASE"/>
    <property type="match status" value="1"/>
</dbReference>
<protein>
    <recommendedName>
        <fullName evidence="6">Phosphatidylglycerol lysyltransferase C-terminal domain-containing protein</fullName>
    </recommendedName>
</protein>
<keyword evidence="3" id="KW-0812">Transmembrane</keyword>